<feature type="transmembrane region" description="Helical" evidence="1">
    <location>
        <begin position="39"/>
        <end position="58"/>
    </location>
</feature>
<reference evidence="2" key="1">
    <citation type="submission" date="2024-07" db="EMBL/GenBank/DDBJ databases">
        <title>Complete genome sequence of Verrucomicrobiaceae bacterium NT6N.</title>
        <authorList>
            <person name="Huang C."/>
            <person name="Takami H."/>
            <person name="Hamasaki K."/>
        </authorList>
    </citation>
    <scope>NUCLEOTIDE SEQUENCE</scope>
    <source>
        <strain evidence="2">NT6N</strain>
    </source>
</reference>
<keyword evidence="1" id="KW-0812">Transmembrane</keyword>
<dbReference type="KEGG" id="osu:NT6N_24770"/>
<sequence>MKKNPLAEITVVARGPLVLLLLYLAFNILALLLPYEKGPISFFGWCMVFPMCMIALLWRWLTRIRKHYRLWLRDALMYSLVLMVSAIATLLMMMVA</sequence>
<keyword evidence="1" id="KW-1133">Transmembrane helix</keyword>
<feature type="transmembrane region" description="Helical" evidence="1">
    <location>
        <begin position="12"/>
        <end position="33"/>
    </location>
</feature>
<organism evidence="2">
    <name type="scientific">Oceaniferula spumae</name>
    <dbReference type="NCBI Taxonomy" id="2979115"/>
    <lineage>
        <taxon>Bacteria</taxon>
        <taxon>Pseudomonadati</taxon>
        <taxon>Verrucomicrobiota</taxon>
        <taxon>Verrucomicrobiia</taxon>
        <taxon>Verrucomicrobiales</taxon>
        <taxon>Verrucomicrobiaceae</taxon>
        <taxon>Oceaniferula</taxon>
    </lineage>
</organism>
<protein>
    <submittedName>
        <fullName evidence="2">Uncharacterized protein</fullName>
    </submittedName>
</protein>
<accession>A0AAT9FN95</accession>
<dbReference type="AlphaFoldDB" id="A0AAT9FN95"/>
<gene>
    <name evidence="2" type="ORF">NT6N_24770</name>
</gene>
<evidence type="ECO:0000256" key="1">
    <source>
        <dbReference type="SAM" id="Phobius"/>
    </source>
</evidence>
<feature type="transmembrane region" description="Helical" evidence="1">
    <location>
        <begin position="70"/>
        <end position="95"/>
    </location>
</feature>
<proteinExistence type="predicted"/>
<evidence type="ECO:0000313" key="2">
    <source>
        <dbReference type="EMBL" id="BDS07437.1"/>
    </source>
</evidence>
<dbReference type="EMBL" id="AP026866">
    <property type="protein sequence ID" value="BDS07437.1"/>
    <property type="molecule type" value="Genomic_DNA"/>
</dbReference>
<keyword evidence="1" id="KW-0472">Membrane</keyword>
<name>A0AAT9FN95_9BACT</name>